<sequence>MVVRAYAAGRLRADVDAGDVRAGLLAIASLRRLPPATSATVIGKPARVILSGLSAPPFR</sequence>
<organism evidence="1 2">
    <name type="scientific">Paractinoplanes lichenicola</name>
    <dbReference type="NCBI Taxonomy" id="2802976"/>
    <lineage>
        <taxon>Bacteria</taxon>
        <taxon>Bacillati</taxon>
        <taxon>Actinomycetota</taxon>
        <taxon>Actinomycetes</taxon>
        <taxon>Micromonosporales</taxon>
        <taxon>Micromonosporaceae</taxon>
        <taxon>Paractinoplanes</taxon>
    </lineage>
</organism>
<dbReference type="Proteomes" id="UP000598996">
    <property type="component" value="Unassembled WGS sequence"/>
</dbReference>
<proteinExistence type="predicted"/>
<accession>A0ABS1VM68</accession>
<gene>
    <name evidence="1" type="ORF">JKJ07_16075</name>
</gene>
<evidence type="ECO:0000313" key="2">
    <source>
        <dbReference type="Proteomes" id="UP000598996"/>
    </source>
</evidence>
<reference evidence="1 2" key="1">
    <citation type="submission" date="2021-01" db="EMBL/GenBank/DDBJ databases">
        <title>Actinoplanes sp. nov. LDG1-01 isolated from lichen.</title>
        <authorList>
            <person name="Saeng-In P."/>
            <person name="Phongsopitanun W."/>
            <person name="Kanchanasin P."/>
            <person name="Yuki M."/>
            <person name="Kudo T."/>
            <person name="Ohkuma M."/>
            <person name="Tanasupawat S."/>
        </authorList>
    </citation>
    <scope>NUCLEOTIDE SEQUENCE [LARGE SCALE GENOMIC DNA]</scope>
    <source>
        <strain evidence="1 2">LDG1-01</strain>
    </source>
</reference>
<comment type="caution">
    <text evidence="1">The sequence shown here is derived from an EMBL/GenBank/DDBJ whole genome shotgun (WGS) entry which is preliminary data.</text>
</comment>
<dbReference type="RefSeq" id="WP_202992324.1">
    <property type="nucleotide sequence ID" value="NZ_JAENHO010000004.1"/>
</dbReference>
<name>A0ABS1VM68_9ACTN</name>
<protein>
    <submittedName>
        <fullName evidence="1">Uncharacterized protein</fullName>
    </submittedName>
</protein>
<dbReference type="SUPFAM" id="SSF48498">
    <property type="entry name" value="Tetracyclin repressor-like, C-terminal domain"/>
    <property type="match status" value="1"/>
</dbReference>
<dbReference type="InterPro" id="IPR036271">
    <property type="entry name" value="Tet_transcr_reg_TetR-rel_C_sf"/>
</dbReference>
<evidence type="ECO:0000313" key="1">
    <source>
        <dbReference type="EMBL" id="MBL7255821.1"/>
    </source>
</evidence>
<dbReference type="EMBL" id="JAENHO010000004">
    <property type="protein sequence ID" value="MBL7255821.1"/>
    <property type="molecule type" value="Genomic_DNA"/>
</dbReference>
<keyword evidence="2" id="KW-1185">Reference proteome</keyword>